<dbReference type="PANTHER" id="PTHR14387:SF0">
    <property type="entry name" value="DUF2428 DOMAIN-CONTAINING PROTEIN"/>
    <property type="match status" value="1"/>
</dbReference>
<dbReference type="eggNOG" id="KOG1810">
    <property type="taxonomic scope" value="Eukaryota"/>
</dbReference>
<evidence type="ECO:0000259" key="5">
    <source>
        <dbReference type="Pfam" id="PF25151"/>
    </source>
</evidence>
<dbReference type="GO" id="GO:0030488">
    <property type="term" value="P:tRNA methylation"/>
    <property type="evidence" value="ECO:0007669"/>
    <property type="project" value="TreeGrafter"/>
</dbReference>
<name>G7E903_MIXOS</name>
<dbReference type="InterPro" id="IPR016024">
    <property type="entry name" value="ARM-type_fold"/>
</dbReference>
<dbReference type="Proteomes" id="UP000009131">
    <property type="component" value="Unassembled WGS sequence"/>
</dbReference>
<dbReference type="RefSeq" id="XP_014568836.1">
    <property type="nucleotide sequence ID" value="XM_014713350.1"/>
</dbReference>
<keyword evidence="7" id="KW-1185">Reference proteome</keyword>
<dbReference type="Pfam" id="PF25150">
    <property type="entry name" value="TPR_Trm732"/>
    <property type="match status" value="1"/>
</dbReference>
<feature type="domain" description="tRNA (32-2'-O)-methyltransferase regulator THADA-like C-terminal TPR repeats region" evidence="5">
    <location>
        <begin position="823"/>
        <end position="965"/>
    </location>
</feature>
<dbReference type="PANTHER" id="PTHR14387">
    <property type="entry name" value="THADA/DEATH RECEPTOR INTERACTING PROTEIN"/>
    <property type="match status" value="1"/>
</dbReference>
<accession>G7E903</accession>
<dbReference type="InterPro" id="IPR051954">
    <property type="entry name" value="tRNA_methyltransferase_THADA"/>
</dbReference>
<proteinExistence type="inferred from homology"/>
<organism evidence="6 7">
    <name type="scientific">Mixia osmundae (strain CBS 9802 / IAM 14324 / JCM 22182 / KY 12970)</name>
    <dbReference type="NCBI Taxonomy" id="764103"/>
    <lineage>
        <taxon>Eukaryota</taxon>
        <taxon>Fungi</taxon>
        <taxon>Dikarya</taxon>
        <taxon>Basidiomycota</taxon>
        <taxon>Pucciniomycotina</taxon>
        <taxon>Mixiomycetes</taxon>
        <taxon>Mixiales</taxon>
        <taxon>Mixiaceae</taxon>
        <taxon>Mixia</taxon>
    </lineage>
</organism>
<dbReference type="Pfam" id="PF25151">
    <property type="entry name" value="TPR_Trm732_C"/>
    <property type="match status" value="1"/>
</dbReference>
<dbReference type="SUPFAM" id="SSF48371">
    <property type="entry name" value="ARM repeat"/>
    <property type="match status" value="3"/>
</dbReference>
<dbReference type="STRING" id="764103.G7E903"/>
<sequence>MSKHLSSLHEDVSLARKQHGRREIPSADYITSMVRAILKAMSNDQLALLPAQDQWSSSAVGLRTLEVLLAWSAKSSGRSAVEKQLLPICQRAYAIFGNNRKELNDLCQNLITTCLTRESSGENQSLECREWLCAVLKNAEDLLGDKRAILCLQALLKRMNSRDVQTSFPGLFPAILEHIHDYNTGVACRKLALEFARKLDSVEALVLPLVSVVSHAQPAEVSTLSDLLAELFREHPILYQNLLDELSGDSAVAQRSRLALIRPSLSAKLITYASLDYHLLGTYLTQRDETVRSILMGVLAILPFAPGPTLSAQLEFAKSFWRCNIGSTNNSFVQQDGPRMLRLMLHRLRIASVVPSNRTGAEANPMLEAYMALADVRVYLEWLRKFLVQGLSPMRPHRIKANAIRLLAVLFESGLDASFALAGKKGGTVTTASWPLELTLADAHMTQTLLKSLYATHVDVKMGAFALLSRFPAPLPGYEDSRAGQDLLDAALESIKAPSEAAVATGSLILRLIRDQWVLKQRCSTLQLHTSSDFAKPESTELPLERLLRQALAVAQNNLTPATCATISALTEHLSPDDLPLTSWRRLNLEVGSLMERFWDDRSKFLANQTAIDDAASADFTDPGNIEVSNAAKVMTLLTALLATLRNVFARATPTVRSSIWTVTEIDAIGRQHGIWLRAVEHSGVYTRIADAYCDLCTWLDSSDWAEGSDLIDVWLAEHLEDMSHSKLNNTRRSGGTALCCLAVLSAIRSARRDRLVSITVARLRVFADTRHTADDVGPQVHALNTLRLLVQDEQLRDTMMNHIEPSFLIAINTFRSKEWSIRNGALMLFAALVERCFRGKSRTKQMSAHSFCIQYPTVLDSIESELDEVQPGRTSDEARFACLSLIGSFAVSQDSSDKHIDARIEQLRRKTESLLGNPHWMMRQAAAKATAALVTAAEVLSVCRSMLIVSSSNATHGRLWTVANIASRLNATQAEDLLHALCTFLPQLRAGSAVVLAAALTLAHQLYQITGLTHTSRLATQLTLQAKDAFRCESSIGRKALHTSIAGLQLLASPTAGRDCLQSKEPIVRSAVLRSEANLDDCELRLLQLALDQAGDHRERAMCFSRLKGLSTPLDEQQAQLILKEALQTTDGHLKQAILPFLACQQSLDVCPAVTALVESLSLDERSWHARLAAAQSLGSRMLSPIIPIMLFVDDDREVRDTAASILGEERVEAIAIPSRISSLGACDAAELLCELDGQNTAKVRQRVKGSIFSAERSNMFIDDLLCISATYNVAPMQADAGDTGPFEANVKAILDSLASMLGAAGGSSSPLHVLADPGIVLQTYRLIALVRLLGNRADLKARLSCDKLSSLLDCYELDEI</sequence>
<keyword evidence="2" id="KW-0819">tRNA processing</keyword>
<gene>
    <name evidence="6" type="primary">Mo06322</name>
    <name evidence="6" type="ORF">E5Q_06322</name>
</gene>
<protein>
    <submittedName>
        <fullName evidence="6">Uncharacterized protein</fullName>
    </submittedName>
</protein>
<evidence type="ECO:0000313" key="7">
    <source>
        <dbReference type="Proteomes" id="UP000009131"/>
    </source>
</evidence>
<dbReference type="HOGENOM" id="CLU_001011_0_0_1"/>
<dbReference type="InParanoid" id="G7E903"/>
<comment type="similarity">
    <text evidence="1">Belongs to the THADA family.</text>
</comment>
<evidence type="ECO:0000259" key="3">
    <source>
        <dbReference type="Pfam" id="PF10350"/>
    </source>
</evidence>
<evidence type="ECO:0000256" key="1">
    <source>
        <dbReference type="ARBA" id="ARBA00010409"/>
    </source>
</evidence>
<dbReference type="Pfam" id="PF10350">
    <property type="entry name" value="DUF2428"/>
    <property type="match status" value="1"/>
</dbReference>
<dbReference type="InterPro" id="IPR019442">
    <property type="entry name" value="THADA/TRM732_DUF2428"/>
</dbReference>
<dbReference type="InterPro" id="IPR056843">
    <property type="entry name" value="THADA-like_TPR"/>
</dbReference>
<dbReference type="OrthoDB" id="734129at2759"/>
<reference evidence="6 7" key="2">
    <citation type="journal article" date="2012" name="Open Biol.">
        <title>Characteristics of nucleosomes and linker DNA regions on the genome of the basidiomycete Mixia osmundae revealed by mono- and dinucleosome mapping.</title>
        <authorList>
            <person name="Nishida H."/>
            <person name="Kondo S."/>
            <person name="Matsumoto T."/>
            <person name="Suzuki Y."/>
            <person name="Yoshikawa H."/>
            <person name="Taylor T.D."/>
            <person name="Sugiyama J."/>
        </authorList>
    </citation>
    <scope>NUCLEOTIDE SEQUENCE [LARGE SCALE GENOMIC DNA]</scope>
    <source>
        <strain evidence="7">CBS 9802 / IAM 14324 / JCM 22182 / KY 12970</strain>
    </source>
</reference>
<feature type="domain" description="DUF2428" evidence="3">
    <location>
        <begin position="640"/>
        <end position="821"/>
    </location>
</feature>
<evidence type="ECO:0000259" key="4">
    <source>
        <dbReference type="Pfam" id="PF25150"/>
    </source>
</evidence>
<evidence type="ECO:0000256" key="2">
    <source>
        <dbReference type="ARBA" id="ARBA00022694"/>
    </source>
</evidence>
<comment type="caution">
    <text evidence="6">The sequence shown here is derived from an EMBL/GenBank/DDBJ whole genome shotgun (WGS) entry which is preliminary data.</text>
</comment>
<feature type="domain" description="tRNA (32-2'-O)-methyltransferase regulator THADA-like TPR repeats region" evidence="4">
    <location>
        <begin position="278"/>
        <end position="461"/>
    </location>
</feature>
<dbReference type="InterPro" id="IPR056842">
    <property type="entry name" value="THADA-like_TPR_C"/>
</dbReference>
<reference evidence="6 7" key="1">
    <citation type="journal article" date="2011" name="J. Gen. Appl. Microbiol.">
        <title>Draft genome sequencing of the enigmatic basidiomycete Mixia osmundae.</title>
        <authorList>
            <person name="Nishida H."/>
            <person name="Nagatsuka Y."/>
            <person name="Sugiyama J."/>
        </authorList>
    </citation>
    <scope>NUCLEOTIDE SEQUENCE [LARGE SCALE GENOMIC DNA]</scope>
    <source>
        <strain evidence="7">CBS 9802 / IAM 14324 / JCM 22182 / KY 12970</strain>
    </source>
</reference>
<dbReference type="GO" id="GO:0005829">
    <property type="term" value="C:cytosol"/>
    <property type="evidence" value="ECO:0007669"/>
    <property type="project" value="TreeGrafter"/>
</dbReference>
<dbReference type="EMBL" id="BABT02000220">
    <property type="protein sequence ID" value="GAA99621.1"/>
    <property type="molecule type" value="Genomic_DNA"/>
</dbReference>
<evidence type="ECO:0000313" key="6">
    <source>
        <dbReference type="EMBL" id="GAA99621.1"/>
    </source>
</evidence>